<evidence type="ECO:0000259" key="4">
    <source>
        <dbReference type="Pfam" id="PF22972"/>
    </source>
</evidence>
<dbReference type="Gene3D" id="2.30.29.30">
    <property type="entry name" value="Pleckstrin-homology domain (PH domain)/Phosphotyrosine-binding domain (PTB)"/>
    <property type="match status" value="1"/>
</dbReference>
<dbReference type="InterPro" id="IPR011989">
    <property type="entry name" value="ARM-like"/>
</dbReference>
<proteinExistence type="predicted"/>
<dbReference type="SUPFAM" id="SSF50729">
    <property type="entry name" value="PH domain-like"/>
    <property type="match status" value="1"/>
</dbReference>
<organism evidence="5 6">
    <name type="scientific">Kluyveromyces marxianus</name>
    <name type="common">Yeast</name>
    <name type="synonym">Candida kefyr</name>
    <dbReference type="NCBI Taxonomy" id="4911"/>
    <lineage>
        <taxon>Eukaryota</taxon>
        <taxon>Fungi</taxon>
        <taxon>Dikarya</taxon>
        <taxon>Ascomycota</taxon>
        <taxon>Saccharomycotina</taxon>
        <taxon>Saccharomycetes</taxon>
        <taxon>Saccharomycetales</taxon>
        <taxon>Saccharomycetaceae</taxon>
        <taxon>Kluyveromyces</taxon>
    </lineage>
</organism>
<evidence type="ECO:0000259" key="3">
    <source>
        <dbReference type="Pfam" id="PF04802"/>
    </source>
</evidence>
<name>A0ABX6EXM3_KLUMA</name>
<dbReference type="Pfam" id="PF04802">
    <property type="entry name" value="PP4R3"/>
    <property type="match status" value="1"/>
</dbReference>
<dbReference type="InterPro" id="IPR011993">
    <property type="entry name" value="PH-like_dom_sf"/>
</dbReference>
<dbReference type="Pfam" id="PF22972">
    <property type="entry name" value="EVH1_PP4R3"/>
    <property type="match status" value="1"/>
</dbReference>
<dbReference type="InterPro" id="IPR055236">
    <property type="entry name" value="EVH1_PP4R3"/>
</dbReference>
<dbReference type="InterPro" id="IPR006887">
    <property type="entry name" value="P4R3-like_central_dom"/>
</dbReference>
<evidence type="ECO:0000313" key="5">
    <source>
        <dbReference type="EMBL" id="QGN16946.1"/>
    </source>
</evidence>
<feature type="domain" description="Serine/threonine-protein phosphatase 4 regulatory subunit 3-like central" evidence="3">
    <location>
        <begin position="179"/>
        <end position="725"/>
    </location>
</feature>
<sequence>MEFSAENKKKQLVYTEKKRVKVYVLENNEWKDTGTGFCQGIIEEPIVPDTDDVTADANTNNTEKLAFLLVIDEDNNHQVLLKSRLEQNIEYQRQEETLIVWKDLNGQDIALSFEESVGCDSLCEYICFVQKNIESRISLVAVRSTEDGIGSVHEIITGPVNLPSNDPQQTEESLLEALRILNENTSFDYLRNGTINFIINDNYIQTLIKAFNEAENLHLYRNLLLLSSIIKTLILFNSKEIVEEMINNENFLSICGILEYDTEFPNSKLNHRQYLKDQEPKFKEMIPISDPAIKLMITQNFRLQFLKDVVLVRFLDDQSFSFISDLMLVYQNAIIDFLQEDSNGFINQVISLYQVSEDSKVSPDKRRDGIKLLHECIQLSQNLSALEKTLFYKFLIKKGLFQVIQFAFNMETDSDVRILATDIVVGLIEHDIQLIQSIQNDEVVLRNNENAEVTSTDMSLLLILTKILLTDKSPGLKEQSFQALVSLLDPEDYILDDFQNQDDNVDVRIENLLQIHNGNTDNETDSEKNPERFQLADYLQRFYKQVAPSLFHCFIDKGIDLSQYDEQLLIRLVKLLNLMIQGHDASISRRFILENGILIKLVSLTSNNFILQLRLAAVRCFKNVIFLNDDFYLRYVIGKNLFDPIFEMFKDNLKDDNMANSTMLDFFKTLLAKLNTNEDNDMSGSGSKSSRNFMLLNKYLCGRYFDILSEVDAVPFTKEMLRVYKEEAQRLASTSNVDTSFDENDNTTLEVEV</sequence>
<dbReference type="InterPro" id="IPR016024">
    <property type="entry name" value="ARM-type_fold"/>
</dbReference>
<keyword evidence="6" id="KW-1185">Reference proteome</keyword>
<evidence type="ECO:0000256" key="2">
    <source>
        <dbReference type="ARBA" id="ARBA00023242"/>
    </source>
</evidence>
<gene>
    <name evidence="5" type="primary">PSY2</name>
    <name evidence="5" type="ORF">FIM1_3673</name>
</gene>
<accession>A0ABX6EXM3</accession>
<keyword evidence="2" id="KW-0539">Nucleus</keyword>
<dbReference type="PANTHER" id="PTHR23318">
    <property type="entry name" value="ATP SYNTHASE GAMMA-RELATED"/>
    <property type="match status" value="1"/>
</dbReference>
<feature type="domain" description="PP4R3 EVH1-like" evidence="4">
    <location>
        <begin position="68"/>
        <end position="133"/>
    </location>
</feature>
<dbReference type="SUPFAM" id="SSF48371">
    <property type="entry name" value="ARM repeat"/>
    <property type="match status" value="1"/>
</dbReference>
<dbReference type="InterPro" id="IPR051137">
    <property type="entry name" value="PP4R3-like"/>
</dbReference>
<comment type="subcellular location">
    <subcellularLocation>
        <location evidence="1">Nucleus</location>
    </subcellularLocation>
</comment>
<dbReference type="PANTHER" id="PTHR23318:SF0">
    <property type="entry name" value="SERINE_THREONINE-PROTEIN PHOSPHATASE 4 REGULATORY SUBUNIT 3"/>
    <property type="match status" value="1"/>
</dbReference>
<reference evidence="5 6" key="2">
    <citation type="submission" date="2019-11" db="EMBL/GenBank/DDBJ databases">
        <authorList>
            <person name="Lu H."/>
        </authorList>
    </citation>
    <scope>NUCLEOTIDE SEQUENCE [LARGE SCALE GENOMIC DNA]</scope>
    <source>
        <strain evidence="5 6">FIM1</strain>
    </source>
</reference>
<protein>
    <submittedName>
        <fullName evidence="5">Serine/threonine-protein phosphatase 4 regulatory subunit 3</fullName>
    </submittedName>
</protein>
<evidence type="ECO:0000313" key="6">
    <source>
        <dbReference type="Proteomes" id="UP000422736"/>
    </source>
</evidence>
<dbReference type="Gene3D" id="1.25.10.10">
    <property type="entry name" value="Leucine-rich Repeat Variant"/>
    <property type="match status" value="1"/>
</dbReference>
<dbReference type="Proteomes" id="UP000422736">
    <property type="component" value="Chromosome 5"/>
</dbReference>
<dbReference type="EMBL" id="CP015058">
    <property type="protein sequence ID" value="QGN16946.1"/>
    <property type="molecule type" value="Genomic_DNA"/>
</dbReference>
<reference evidence="5 6" key="1">
    <citation type="submission" date="2016-03" db="EMBL/GenBank/DDBJ databases">
        <title>How can Kluyveromyces marxianus grow so fast - potential evolutionary course in Saccharomyces Complex revealed by comparative genomics.</title>
        <authorList>
            <person name="Mo W."/>
            <person name="Lu W."/>
            <person name="Yang X."/>
            <person name="Qi J."/>
            <person name="Lv H."/>
        </authorList>
    </citation>
    <scope>NUCLEOTIDE SEQUENCE [LARGE SCALE GENOMIC DNA]</scope>
    <source>
        <strain evidence="5 6">FIM1</strain>
    </source>
</reference>
<evidence type="ECO:0000256" key="1">
    <source>
        <dbReference type="ARBA" id="ARBA00004123"/>
    </source>
</evidence>